<dbReference type="SUPFAM" id="SSF56112">
    <property type="entry name" value="Protein kinase-like (PK-like)"/>
    <property type="match status" value="1"/>
</dbReference>
<dbReference type="Gramene" id="QL02p022186:mrna">
    <property type="protein sequence ID" value="QL02p022186:mrna"/>
    <property type="gene ID" value="QL02p022186"/>
</dbReference>
<dbReference type="EnsemblPlants" id="QL02p022186:mrna">
    <property type="protein sequence ID" value="QL02p022186:mrna"/>
    <property type="gene ID" value="QL02p022186"/>
</dbReference>
<dbReference type="PANTHER" id="PTHR48055">
    <property type="entry name" value="LEUCINE-RICH REPEAT RECEPTOR PROTEIN KINASE EMS1"/>
    <property type="match status" value="1"/>
</dbReference>
<proteinExistence type="predicted"/>
<reference evidence="2" key="1">
    <citation type="journal article" date="2016" name="G3 (Bethesda)">
        <title>First Draft Assembly and Annotation of the Genome of a California Endemic Oak Quercus lobata Nee (Fagaceae).</title>
        <authorList>
            <person name="Sork V.L."/>
            <person name="Fitz-Gibbon S.T."/>
            <person name="Puiu D."/>
            <person name="Crepeau M."/>
            <person name="Gugger P.F."/>
            <person name="Sherman R."/>
            <person name="Stevens K."/>
            <person name="Langley C.H."/>
            <person name="Pellegrini M."/>
            <person name="Salzberg S.L."/>
        </authorList>
    </citation>
    <scope>NUCLEOTIDE SEQUENCE [LARGE SCALE GENOMIC DNA]</scope>
    <source>
        <strain evidence="2">cv. SW786</strain>
    </source>
</reference>
<evidence type="ECO:0000313" key="1">
    <source>
        <dbReference type="EnsemblPlants" id="QL02p022186:mrna"/>
    </source>
</evidence>
<organism evidence="1 2">
    <name type="scientific">Quercus lobata</name>
    <name type="common">Valley oak</name>
    <dbReference type="NCBI Taxonomy" id="97700"/>
    <lineage>
        <taxon>Eukaryota</taxon>
        <taxon>Viridiplantae</taxon>
        <taxon>Streptophyta</taxon>
        <taxon>Embryophyta</taxon>
        <taxon>Tracheophyta</taxon>
        <taxon>Spermatophyta</taxon>
        <taxon>Magnoliopsida</taxon>
        <taxon>eudicotyledons</taxon>
        <taxon>Gunneridae</taxon>
        <taxon>Pentapetalae</taxon>
        <taxon>rosids</taxon>
        <taxon>fabids</taxon>
        <taxon>Fagales</taxon>
        <taxon>Fagaceae</taxon>
        <taxon>Quercus</taxon>
    </lineage>
</organism>
<sequence>MLLLCVKPDNHFHNKEYGSEGIVSTKGDIYSYGIILMEMIARKKPTDEMFVGELGMRQWIASRLDKMEVVDHNLLRREDGRDVTVTQTILSSILELGLRCSEGLPDARPNIKEVVAKVNKIKLALLGDRNKRV</sequence>
<dbReference type="InParanoid" id="A0A7N2KU49"/>
<dbReference type="AlphaFoldDB" id="A0A7N2KU49"/>
<dbReference type="GO" id="GO:0016020">
    <property type="term" value="C:membrane"/>
    <property type="evidence" value="ECO:0007669"/>
    <property type="project" value="TreeGrafter"/>
</dbReference>
<dbReference type="Proteomes" id="UP000594261">
    <property type="component" value="Chromosome 2"/>
</dbReference>
<name>A0A7N2KU49_QUELO</name>
<dbReference type="Gene3D" id="1.10.510.10">
    <property type="entry name" value="Transferase(Phosphotransferase) domain 1"/>
    <property type="match status" value="1"/>
</dbReference>
<keyword evidence="2" id="KW-1185">Reference proteome</keyword>
<evidence type="ECO:0000313" key="2">
    <source>
        <dbReference type="Proteomes" id="UP000594261"/>
    </source>
</evidence>
<dbReference type="InterPro" id="IPR011009">
    <property type="entry name" value="Kinase-like_dom_sf"/>
</dbReference>
<protein>
    <submittedName>
        <fullName evidence="1">Uncharacterized protein</fullName>
    </submittedName>
</protein>
<reference evidence="1" key="2">
    <citation type="submission" date="2021-01" db="UniProtKB">
        <authorList>
            <consortium name="EnsemblPlants"/>
        </authorList>
    </citation>
    <scope>IDENTIFICATION</scope>
</reference>
<dbReference type="PANTHER" id="PTHR48055:SF57">
    <property type="entry name" value="PROTEIN KINASE DOMAIN-CONTAINING PROTEIN"/>
    <property type="match status" value="1"/>
</dbReference>
<dbReference type="OMA" id="QWINASI"/>
<dbReference type="InterPro" id="IPR051564">
    <property type="entry name" value="LRR_receptor-like_kinase"/>
</dbReference>
<accession>A0A7N2KU49</accession>